<keyword evidence="2" id="KW-1185">Reference proteome</keyword>
<evidence type="ECO:0000313" key="2">
    <source>
        <dbReference type="Proteomes" id="UP000203221"/>
    </source>
</evidence>
<reference evidence="1 2" key="1">
    <citation type="journal article" date="2002" name="J. Gen. Virol.">
        <title>Whole genome analysis of the Epiphyas postvittana nucleopolyhedrovirus.</title>
        <authorList>
            <person name="Hyink O."/>
            <person name="Dellow R.A."/>
            <person name="Olsen M.J."/>
            <person name="Caradoc-Davies K.M.B."/>
            <person name="Drake K."/>
            <person name="Herniou E.A."/>
            <person name="Cory J.S."/>
            <person name="O'Reilly D.R."/>
            <person name="Ward V.K."/>
        </authorList>
    </citation>
    <scope>NUCLEOTIDE SEQUENCE [LARGE SCALE GENOMIC DNA]</scope>
</reference>
<keyword evidence="1" id="KW-0547">Nucleotide-binding</keyword>
<dbReference type="GO" id="GO:0019079">
    <property type="term" value="P:viral genome replication"/>
    <property type="evidence" value="ECO:0007669"/>
    <property type="project" value="InterPro"/>
</dbReference>
<proteinExistence type="predicted"/>
<organism evidence="1 2">
    <name type="scientific">Epiphyas postvittana nucleopolyhedrovirus</name>
    <name type="common">EppoMNPV</name>
    <dbReference type="NCBI Taxonomy" id="70600"/>
    <lineage>
        <taxon>Viruses</taxon>
        <taxon>Viruses incertae sedis</taxon>
        <taxon>Naldaviricetes</taxon>
        <taxon>Lefavirales</taxon>
        <taxon>Baculoviridae</taxon>
        <taxon>Alphabaculovirus</taxon>
        <taxon>Alphabaculovirus eppostvittanae</taxon>
    </lineage>
</organism>
<dbReference type="KEGG" id="vg:921825"/>
<dbReference type="Proteomes" id="UP000203221">
    <property type="component" value="Segment"/>
</dbReference>
<organismHost>
    <name type="scientific">Lepidoptera</name>
    <name type="common">moths &amp; butterflies</name>
    <dbReference type="NCBI Taxonomy" id="7088"/>
</organismHost>
<dbReference type="RefSeq" id="NP_203252.1">
    <property type="nucleotide sequence ID" value="NC_003083.1"/>
</dbReference>
<dbReference type="GeneID" id="921825"/>
<dbReference type="InterPro" id="IPR006824">
    <property type="entry name" value="DNA_helicase_Baculovir"/>
</dbReference>
<accession>Q91GH0</accession>
<keyword evidence="1" id="KW-0067">ATP-binding</keyword>
<dbReference type="GO" id="GO:0003678">
    <property type="term" value="F:DNA helicase activity"/>
    <property type="evidence" value="ECO:0007669"/>
    <property type="project" value="InterPro"/>
</dbReference>
<sequence length="1219" mass="141129">MDNILPRLFKDVTDDNEYAVNSLRDASQLIIKNTRTGARKLLQHVNNFREFLNTIENCGVGGSCANHRTKSRHDDDDENENMAMDEKRVSCIGHSFVLENNDFCVCVKPFLLKKHYDVIKDYLKLDMFMNSENPSHTNRCVQAGDYCYWPNWPASQAVSFTGWQLFLYLKFGISIDSTIPIIHNKQLGPVNLFVFNPETFLNIEMSLCTNESPPVKLFVNGKSLFDEKSENLFEIKMANDATATCKVVANLVNSHKNLFHVIRDNINLEQCITTPKYRHIINVNLTKLREFSNNSPMTSIVQEGGFQTPNVTLVISASSENAETIQNEIDMALLKIREGMVKVLASNNLADDTDLLQKYLQDSNFKNFHFLLFVIWKQITKKDKKSFRETDAKLFFELVCETLFGNDKDALIIALASCKPFMTRSVTIFNNLCDHWHCFRGVNSYFVLGLYYGAHYFIYLKLSANDNNEYDDVWAFTHKNAMDCEVPLNVLGQAFFIKVENVVTQVMLIFNGEHYQIVKKDDDLFRLIKTNPHKLQNVKFNNWKYMYHTQYGVYNVITDEFYSNCPFLLGTTMPGTFKRPDDPPYLPETVFAHMLNTSVEERDILRTYHVAKLCRDIKMVKVNIGTVNLLGNCAPCQLETRVQLNELFRELWNFNDEDLVTLALYVNKIKVEDIVHNFKCNPCRAGAKNSACKCVRKIKINRMALKLCLVIDLFISDPELTQLMWMLIFSNNKLYITTALLLTTSEFVNQHAQFFVKEHVKIVSILHRDLHKIEFIDTIMADLCDRDTFMINLQQSVSTEVAPNEDSVVAKFYLHYANTTNILHKYKNLWWDKTILARDSDNLSSWLTRFYMRVVLSKVDLKNYSISYVKSVVEGYLYFKRYTNFNHASSFMLMHFAASLVAPTDYGRKAVYLPGEPMSGKSTFFELLDQLVLMHKFDDETHTGEAKETSDKEVSKLNSQLYTINELKKCSESFFKKNADSIKSNTSSRKYQGLLRYEANYKMLIVNNKPLYVDDYDDGVQERFLIVNTDHKFVSDLPFSGSVYDHIMTKRYPQEPMVVDLLKDSVRVFLAHVVKYRRDPQTGLIPYKTLLHNDPVHQHNLTRLSVNNCPMYALIYMLNIKTAPRTANAFVTEEKMQEMIGYATQHLKSFLHPSFTHYNAFKNINAGNSKSFVFDEQILLQQIKDKFKNNYDSHDCKFNNLTMALNKLDMITNAPTFKS</sequence>
<keyword evidence="1" id="KW-0378">Hydrolase</keyword>
<evidence type="ECO:0000313" key="1">
    <source>
        <dbReference type="EMBL" id="AAK85647.1"/>
    </source>
</evidence>
<protein>
    <submittedName>
        <fullName evidence="1">Helicase</fullName>
    </submittedName>
</protein>
<dbReference type="EMBL" id="AY043265">
    <property type="protein sequence ID" value="AAK85647.1"/>
    <property type="molecule type" value="Genomic_DNA"/>
</dbReference>
<dbReference type="Pfam" id="PF04735">
    <property type="entry name" value="Baculo_helicase"/>
    <property type="match status" value="2"/>
</dbReference>
<name>Q91GH0_NPVEP</name>
<keyword evidence="1" id="KW-0347">Helicase</keyword>
<gene>
    <name evidence="1" type="primary">helicase</name>
</gene>